<dbReference type="InterPro" id="IPR036641">
    <property type="entry name" value="HPT_dom_sf"/>
</dbReference>
<dbReference type="Proteomes" id="UP000309561">
    <property type="component" value="Unassembled WGS sequence"/>
</dbReference>
<evidence type="ECO:0000256" key="1">
    <source>
        <dbReference type="PROSITE-ProRule" id="PRU00110"/>
    </source>
</evidence>
<feature type="domain" description="HPt" evidence="2">
    <location>
        <begin position="23"/>
        <end position="112"/>
    </location>
</feature>
<dbReference type="SUPFAM" id="SSF47226">
    <property type="entry name" value="Histidine-containing phosphotransfer domain, HPT domain"/>
    <property type="match status" value="1"/>
</dbReference>
<dbReference type="InterPro" id="IPR008207">
    <property type="entry name" value="Sig_transdc_His_kin_Hpt_dom"/>
</dbReference>
<comment type="caution">
    <text evidence="3">The sequence shown here is derived from an EMBL/GenBank/DDBJ whole genome shotgun (WGS) entry which is preliminary data.</text>
</comment>
<dbReference type="GO" id="GO:0004672">
    <property type="term" value="F:protein kinase activity"/>
    <property type="evidence" value="ECO:0007669"/>
    <property type="project" value="UniProtKB-ARBA"/>
</dbReference>
<dbReference type="RefSeq" id="WP_137011484.1">
    <property type="nucleotide sequence ID" value="NZ_SZPX01000001.1"/>
</dbReference>
<dbReference type="EMBL" id="SZPX01000001">
    <property type="protein sequence ID" value="TKI71043.1"/>
    <property type="molecule type" value="Genomic_DNA"/>
</dbReference>
<dbReference type="AlphaFoldDB" id="A0A4V5TMA3"/>
<dbReference type="GO" id="GO:0000160">
    <property type="term" value="P:phosphorelay signal transduction system"/>
    <property type="evidence" value="ECO:0007669"/>
    <property type="project" value="InterPro"/>
</dbReference>
<gene>
    <name evidence="3" type="ORF">FCU45_01250</name>
</gene>
<accession>A0A4V5TMA3</accession>
<protein>
    <submittedName>
        <fullName evidence="3">Hpt domain-containing protein</fullName>
    </submittedName>
</protein>
<dbReference type="Pfam" id="PF01627">
    <property type="entry name" value="Hpt"/>
    <property type="match status" value="1"/>
</dbReference>
<evidence type="ECO:0000313" key="4">
    <source>
        <dbReference type="Proteomes" id="UP000309561"/>
    </source>
</evidence>
<dbReference type="Gene3D" id="1.20.120.160">
    <property type="entry name" value="HPT domain"/>
    <property type="match status" value="1"/>
</dbReference>
<name>A0A4V5TMA3_9BACT</name>
<proteinExistence type="predicted"/>
<dbReference type="CDD" id="cd00088">
    <property type="entry name" value="HPT"/>
    <property type="match status" value="1"/>
</dbReference>
<dbReference type="OrthoDB" id="5422474at2"/>
<evidence type="ECO:0000313" key="3">
    <source>
        <dbReference type="EMBL" id="TKI71043.1"/>
    </source>
</evidence>
<reference evidence="3 4" key="1">
    <citation type="submission" date="2019-04" db="EMBL/GenBank/DDBJ databases">
        <title>Sulfurimonas crateris sp. nov. a facultative anaerobic sulfur-oxidizing chemolithautotrophic bacterium isolated from a terrestrial mud vulcano.</title>
        <authorList>
            <person name="Ratnikova N.M."/>
            <person name="Slobodkin A.I."/>
            <person name="Merkel A.Y."/>
            <person name="Novikov A."/>
            <person name="Bonch-Osmolovskaya E.A."/>
            <person name="Slobodkina G.B."/>
        </authorList>
    </citation>
    <scope>NUCLEOTIDE SEQUENCE [LARGE SCALE GENOMIC DNA]</scope>
    <source>
        <strain evidence="3 4">SN118</strain>
    </source>
</reference>
<organism evidence="3 4">
    <name type="scientific">Sulfurimonas crateris</name>
    <dbReference type="NCBI Taxonomy" id="2574727"/>
    <lineage>
        <taxon>Bacteria</taxon>
        <taxon>Pseudomonadati</taxon>
        <taxon>Campylobacterota</taxon>
        <taxon>Epsilonproteobacteria</taxon>
        <taxon>Campylobacterales</taxon>
        <taxon>Sulfurimonadaceae</taxon>
        <taxon>Sulfurimonas</taxon>
    </lineage>
</organism>
<keyword evidence="4" id="KW-1185">Reference proteome</keyword>
<keyword evidence="1" id="KW-0597">Phosphoprotein</keyword>
<feature type="modified residue" description="Phosphohistidine" evidence="1">
    <location>
        <position position="62"/>
    </location>
</feature>
<dbReference type="PROSITE" id="PS50894">
    <property type="entry name" value="HPT"/>
    <property type="match status" value="1"/>
</dbReference>
<evidence type="ECO:0000259" key="2">
    <source>
        <dbReference type="PROSITE" id="PS50894"/>
    </source>
</evidence>
<sequence>MFVLNVDYSNLDYDNLALLIGVKSRYIPMIVESFLKETDSILETLEKSIQSKDYDKIRSNAHAIKGSAGNIKFNEIYEMAMEMEQAAAKQNSEFDYKLYLGAIKSAVGTISL</sequence>